<feature type="region of interest" description="Disordered" evidence="1">
    <location>
        <begin position="88"/>
        <end position="174"/>
    </location>
</feature>
<dbReference type="Proteomes" id="UP000770661">
    <property type="component" value="Unassembled WGS sequence"/>
</dbReference>
<feature type="region of interest" description="Disordered" evidence="1">
    <location>
        <begin position="603"/>
        <end position="646"/>
    </location>
</feature>
<feature type="compositionally biased region" description="Low complexity" evidence="1">
    <location>
        <begin position="450"/>
        <end position="476"/>
    </location>
</feature>
<sequence>MSCARPSQAGYQELFSRQDFEAIIHTQEYQPSPTKSPGPMAMLQFKVWESGRVDLAEVRRYLVDSIRHALWDVNTEYCLLTAPIIPSVSAPQHTSPASEPTTPKKEMRGPALRSVSLLESGGGSSPQRAEDRTRSVSVSGVPPHVCLPRMASRLGSKRMVRPNESKGDAQRERAPSPLTLVQARLRLMSSSVPDLKVRARRASLHYPWDAAAWGGRHSTAGPEHGGCVTVQRVTQPRGAGSALTAATLGCGSDPDSSSSLLHPLYHTVMLEWLEFASELEERGEHTLRRELGEKSGEHAVKKHSVTLTTKHGVPIFLTELQKWLNATDTTTKIFEEIHRKEGEGEAGAPSVYKLVESSKVPQVLKSDPSGSYTHTNFIIVSRNNQQWWATLYQENFNENFINMVTSSKSGQRYPPLVVSPRGRCVSGLDVSFSRPESSLVTPTTGPPPSSTSMPITPFNTSAGGAVSSSLSSSANPVSPPVTVPSTPTTTSNTMGALWSGDIPDVLFIPRQKLLLATLRGLELVIYTYNWTKDQCDNLHTTMTRLAHWTTARNRLLSTFVLQKMGLYHNQPFNRKPPIKKDEDNNTYIGNQSYVDNLIKLQAPAQESPGTTDRTARRPQGMVSPLSLTDVRESRPPRPPLGLHHPNLKDLELRHGTQMSEIRRLVVQKETQRKFLLKMVVETRGHSSPMFTHKILALYKQNARIVHFCLTPLLFLPRWRWQVAATRDHSLVSPNSVEKTFGTKTPESRSRHDSGSSTKSGVGGIGPSGLRRSFSLKSSVVVSASPGQQRRRHMTGGGDEKWHDALCSSYLKEYIQYLQSLGFLSLNITQAAQQRGRLNRESEGRGVRVKEVRFNEQVTKESTYLLKNVLGGTILLEIAFSEPYFSVKIYVLELCRLEAKKLSPQFAINSFLDKVDDIKVLLHMHSFTYDFHLRALCAYVADRQLLFAPGYHLSSCLSDFIKYYNKGPNFARNLIHSGALIIEDTGTPGEQLYNYLLAREKQYKMKVLRMTPVILDPDAVMHITEFILVHTKTCHVLYRDGNDHRVSDEYDVTLLVSHNTSATSLPHHLHLNFYVILTSTREMYPNRILEKKMGHFRTVSIAPSLGRRWTPSSTQTESCEHSGSDGSPAATTATTCEEASDPTLPPPEGLPSSVKSFCGIRSESVNYLGYYTQYEETMQRTLESQAEEACARIHHIFNQAKIHCRRDLLWQRLTASLREEDKHKLPREQVLGGLSFLELSELLKLVSVEPLGSVDVQLLPLLSKPLHWYQGLIRVLQAKYQERHRNLTSSDGNVQHVAVLSAHCPDAFMMLSINLYLQKAELCCVNKQLKGESSSPVSDHRVQALIQDFVNACCFHLWSGLL</sequence>
<feature type="region of interest" description="Disordered" evidence="1">
    <location>
        <begin position="1106"/>
        <end position="1149"/>
    </location>
</feature>
<feature type="region of interest" description="Disordered" evidence="1">
    <location>
        <begin position="734"/>
        <end position="770"/>
    </location>
</feature>
<proteinExistence type="predicted"/>
<feature type="region of interest" description="Disordered" evidence="1">
    <location>
        <begin position="434"/>
        <end position="489"/>
    </location>
</feature>
<dbReference type="OrthoDB" id="6382730at2759"/>
<dbReference type="GO" id="GO:0005777">
    <property type="term" value="C:peroxisome"/>
    <property type="evidence" value="ECO:0007669"/>
    <property type="project" value="InterPro"/>
</dbReference>
<feature type="compositionally biased region" description="Polar residues" evidence="1">
    <location>
        <begin position="89"/>
        <end position="101"/>
    </location>
</feature>
<comment type="caution">
    <text evidence="2">The sequence shown here is derived from an EMBL/GenBank/DDBJ whole genome shotgun (WGS) entry which is preliminary data.</text>
</comment>
<evidence type="ECO:0000313" key="3">
    <source>
        <dbReference type="Proteomes" id="UP000770661"/>
    </source>
</evidence>
<protein>
    <submittedName>
        <fullName evidence="2">KICSTOR complex protein SZT2</fullName>
    </submittedName>
</protein>
<keyword evidence="3" id="KW-1185">Reference proteome</keyword>
<dbReference type="PANTHER" id="PTHR14918">
    <property type="entry name" value="KICSTOR COMPLEX PROTEIN SZT2"/>
    <property type="match status" value="1"/>
</dbReference>
<dbReference type="InterPro" id="IPR033228">
    <property type="entry name" value="SZT2"/>
</dbReference>
<evidence type="ECO:0000256" key="1">
    <source>
        <dbReference type="SAM" id="MobiDB-lite"/>
    </source>
</evidence>
<reference evidence="2" key="1">
    <citation type="submission" date="2020-07" db="EMBL/GenBank/DDBJ databases">
        <title>The High-quality genome of the commercially important snow crab, Chionoecetes opilio.</title>
        <authorList>
            <person name="Jeong J.-H."/>
            <person name="Ryu S."/>
        </authorList>
    </citation>
    <scope>NUCLEOTIDE SEQUENCE</scope>
    <source>
        <strain evidence="2">MADBK_172401_WGS</strain>
        <tissue evidence="2">Digestive gland</tissue>
    </source>
</reference>
<dbReference type="PANTHER" id="PTHR14918:SF3">
    <property type="entry name" value="KICSTOR COMPLEX PROTEIN SZT2"/>
    <property type="match status" value="1"/>
</dbReference>
<evidence type="ECO:0000313" key="2">
    <source>
        <dbReference type="EMBL" id="KAG0714064.1"/>
    </source>
</evidence>
<feature type="compositionally biased region" description="Basic and acidic residues" evidence="1">
    <location>
        <begin position="161"/>
        <end position="174"/>
    </location>
</feature>
<feature type="compositionally biased region" description="Polar residues" evidence="1">
    <location>
        <begin position="734"/>
        <end position="744"/>
    </location>
</feature>
<organism evidence="2 3">
    <name type="scientific">Chionoecetes opilio</name>
    <name type="common">Atlantic snow crab</name>
    <name type="synonym">Cancer opilio</name>
    <dbReference type="NCBI Taxonomy" id="41210"/>
    <lineage>
        <taxon>Eukaryota</taxon>
        <taxon>Metazoa</taxon>
        <taxon>Ecdysozoa</taxon>
        <taxon>Arthropoda</taxon>
        <taxon>Crustacea</taxon>
        <taxon>Multicrustacea</taxon>
        <taxon>Malacostraca</taxon>
        <taxon>Eumalacostraca</taxon>
        <taxon>Eucarida</taxon>
        <taxon>Decapoda</taxon>
        <taxon>Pleocyemata</taxon>
        <taxon>Brachyura</taxon>
        <taxon>Eubrachyura</taxon>
        <taxon>Majoidea</taxon>
        <taxon>Majidae</taxon>
        <taxon>Chionoecetes</taxon>
    </lineage>
</organism>
<gene>
    <name evidence="2" type="primary">SZT2_3</name>
    <name evidence="2" type="ORF">GWK47_014871</name>
</gene>
<accession>A0A8J5CKU9</accession>
<name>A0A8J5CKU9_CHIOP</name>
<dbReference type="EMBL" id="JACEEZ010020840">
    <property type="protein sequence ID" value="KAG0714064.1"/>
    <property type="molecule type" value="Genomic_DNA"/>
</dbReference>